<dbReference type="Proteomes" id="UP001280581">
    <property type="component" value="Unassembled WGS sequence"/>
</dbReference>
<comment type="caution">
    <text evidence="2">The sequence shown here is derived from an EMBL/GenBank/DDBJ whole genome shotgun (WGS) entry which is preliminary data.</text>
</comment>
<feature type="chain" id="PRO_5043005557" evidence="1">
    <location>
        <begin position="18"/>
        <end position="66"/>
    </location>
</feature>
<proteinExistence type="predicted"/>
<keyword evidence="1" id="KW-0732">Signal</keyword>
<dbReference type="AlphaFoldDB" id="A0AAN6RJ90"/>
<name>A0AAN6RJ90_9PLEO</name>
<feature type="signal peptide" evidence="1">
    <location>
        <begin position="1"/>
        <end position="17"/>
    </location>
</feature>
<evidence type="ECO:0000313" key="2">
    <source>
        <dbReference type="EMBL" id="KAK3215345.1"/>
    </source>
</evidence>
<evidence type="ECO:0000313" key="3">
    <source>
        <dbReference type="Proteomes" id="UP001280581"/>
    </source>
</evidence>
<dbReference type="EMBL" id="WVTA01000003">
    <property type="protein sequence ID" value="KAK3215345.1"/>
    <property type="molecule type" value="Genomic_DNA"/>
</dbReference>
<protein>
    <submittedName>
        <fullName evidence="2">Uncharacterized protein</fullName>
    </submittedName>
</protein>
<accession>A0AAN6RJ90</accession>
<gene>
    <name evidence="2" type="ORF">GRF29_19g2969781</name>
</gene>
<organism evidence="2 3">
    <name type="scientific">Pseudopithomyces chartarum</name>
    <dbReference type="NCBI Taxonomy" id="1892770"/>
    <lineage>
        <taxon>Eukaryota</taxon>
        <taxon>Fungi</taxon>
        <taxon>Dikarya</taxon>
        <taxon>Ascomycota</taxon>
        <taxon>Pezizomycotina</taxon>
        <taxon>Dothideomycetes</taxon>
        <taxon>Pleosporomycetidae</taxon>
        <taxon>Pleosporales</taxon>
        <taxon>Massarineae</taxon>
        <taxon>Didymosphaeriaceae</taxon>
        <taxon>Pseudopithomyces</taxon>
    </lineage>
</organism>
<keyword evidence="3" id="KW-1185">Reference proteome</keyword>
<reference evidence="2 3" key="1">
    <citation type="submission" date="2021-02" db="EMBL/GenBank/DDBJ databases">
        <title>Genome assembly of Pseudopithomyces chartarum.</title>
        <authorList>
            <person name="Jauregui R."/>
            <person name="Singh J."/>
            <person name="Voisey C."/>
        </authorList>
    </citation>
    <scope>NUCLEOTIDE SEQUENCE [LARGE SCALE GENOMIC DNA]</scope>
    <source>
        <strain evidence="2 3">AGR01</strain>
    </source>
</reference>
<sequence length="66" mass="7728">MKLVILFISTLTAIAVALPTVKVRNVDLDEVIEYPDEKLYAEEYKREADVDDQIEYPDEKLYAEEY</sequence>
<evidence type="ECO:0000256" key="1">
    <source>
        <dbReference type="SAM" id="SignalP"/>
    </source>
</evidence>